<keyword evidence="3 6" id="KW-1133">Transmembrane helix</keyword>
<comment type="caution">
    <text evidence="8">The sequence shown here is derived from an EMBL/GenBank/DDBJ whole genome shotgun (WGS) entry which is preliminary data.</text>
</comment>
<dbReference type="Gene3D" id="1.20.1250.20">
    <property type="entry name" value="MFS general substrate transporter like domains"/>
    <property type="match status" value="1"/>
</dbReference>
<evidence type="ECO:0000256" key="3">
    <source>
        <dbReference type="ARBA" id="ARBA00022989"/>
    </source>
</evidence>
<feature type="transmembrane region" description="Helical" evidence="6">
    <location>
        <begin position="173"/>
        <end position="193"/>
    </location>
</feature>
<feature type="transmembrane region" description="Helical" evidence="6">
    <location>
        <begin position="605"/>
        <end position="624"/>
    </location>
</feature>
<dbReference type="PROSITE" id="PS50850">
    <property type="entry name" value="MFS"/>
    <property type="match status" value="1"/>
</dbReference>
<evidence type="ECO:0000256" key="1">
    <source>
        <dbReference type="ARBA" id="ARBA00004141"/>
    </source>
</evidence>
<keyword evidence="4 6" id="KW-0472">Membrane</keyword>
<feature type="transmembrane region" description="Helical" evidence="6">
    <location>
        <begin position="542"/>
        <end position="564"/>
    </location>
</feature>
<dbReference type="PANTHER" id="PTHR23502:SF23">
    <property type="entry name" value="FLUCONAZOLE RESISTANCE PROTEIN 1"/>
    <property type="match status" value="1"/>
</dbReference>
<evidence type="ECO:0000256" key="6">
    <source>
        <dbReference type="SAM" id="Phobius"/>
    </source>
</evidence>
<feature type="transmembrane region" description="Helical" evidence="6">
    <location>
        <begin position="300"/>
        <end position="324"/>
    </location>
</feature>
<feature type="domain" description="Major facilitator superfamily (MFS) profile" evidence="7">
    <location>
        <begin position="174"/>
        <end position="638"/>
    </location>
</feature>
<dbReference type="InterPro" id="IPR036259">
    <property type="entry name" value="MFS_trans_sf"/>
</dbReference>
<feature type="transmembrane region" description="Helical" evidence="6">
    <location>
        <begin position="336"/>
        <end position="361"/>
    </location>
</feature>
<evidence type="ECO:0000256" key="2">
    <source>
        <dbReference type="ARBA" id="ARBA00022692"/>
    </source>
</evidence>
<dbReference type="Proteomes" id="UP001345013">
    <property type="component" value="Unassembled WGS sequence"/>
</dbReference>
<evidence type="ECO:0000259" key="7">
    <source>
        <dbReference type="PROSITE" id="PS50850"/>
    </source>
</evidence>
<feature type="transmembrane region" description="Helical" evidence="6">
    <location>
        <begin position="244"/>
        <end position="266"/>
    </location>
</feature>
<protein>
    <recommendedName>
        <fullName evidence="7">Major facilitator superfamily (MFS) profile domain-containing protein</fullName>
    </recommendedName>
</protein>
<gene>
    <name evidence="8" type="ORF">LTR24_005038</name>
</gene>
<evidence type="ECO:0000256" key="5">
    <source>
        <dbReference type="SAM" id="MobiDB-lite"/>
    </source>
</evidence>
<feature type="compositionally biased region" description="Polar residues" evidence="5">
    <location>
        <begin position="41"/>
        <end position="53"/>
    </location>
</feature>
<name>A0ABR0KB22_9EURO</name>
<dbReference type="PANTHER" id="PTHR23502">
    <property type="entry name" value="MAJOR FACILITATOR SUPERFAMILY"/>
    <property type="match status" value="1"/>
</dbReference>
<dbReference type="Pfam" id="PF07690">
    <property type="entry name" value="MFS_1"/>
    <property type="match status" value="1"/>
</dbReference>
<evidence type="ECO:0000256" key="4">
    <source>
        <dbReference type="ARBA" id="ARBA00023136"/>
    </source>
</evidence>
<keyword evidence="2 6" id="KW-0812">Transmembrane</keyword>
<dbReference type="EMBL" id="JAVRRG010000055">
    <property type="protein sequence ID" value="KAK5092576.1"/>
    <property type="molecule type" value="Genomic_DNA"/>
</dbReference>
<evidence type="ECO:0000313" key="8">
    <source>
        <dbReference type="EMBL" id="KAK5092576.1"/>
    </source>
</evidence>
<feature type="transmembrane region" description="Helical" evidence="6">
    <location>
        <begin position="213"/>
        <end position="232"/>
    </location>
</feature>
<feature type="transmembrane region" description="Helical" evidence="6">
    <location>
        <begin position="464"/>
        <end position="486"/>
    </location>
</feature>
<proteinExistence type="predicted"/>
<dbReference type="InterPro" id="IPR020846">
    <property type="entry name" value="MFS_dom"/>
</dbReference>
<organism evidence="8 9">
    <name type="scientific">Lithohypha guttulata</name>
    <dbReference type="NCBI Taxonomy" id="1690604"/>
    <lineage>
        <taxon>Eukaryota</taxon>
        <taxon>Fungi</taxon>
        <taxon>Dikarya</taxon>
        <taxon>Ascomycota</taxon>
        <taxon>Pezizomycotina</taxon>
        <taxon>Eurotiomycetes</taxon>
        <taxon>Chaetothyriomycetidae</taxon>
        <taxon>Chaetothyriales</taxon>
        <taxon>Trichomeriaceae</taxon>
        <taxon>Lithohypha</taxon>
    </lineage>
</organism>
<accession>A0ABR0KB22</accession>
<feature type="region of interest" description="Disordered" evidence="5">
    <location>
        <begin position="34"/>
        <end position="94"/>
    </location>
</feature>
<feature type="transmembrane region" description="Helical" evidence="6">
    <location>
        <begin position="507"/>
        <end position="530"/>
    </location>
</feature>
<keyword evidence="9" id="KW-1185">Reference proteome</keyword>
<comment type="subcellular location">
    <subcellularLocation>
        <location evidence="1">Membrane</location>
        <topology evidence="1">Multi-pass membrane protein</topology>
    </subcellularLocation>
</comment>
<dbReference type="InterPro" id="IPR011701">
    <property type="entry name" value="MFS"/>
</dbReference>
<reference evidence="8 9" key="1">
    <citation type="submission" date="2023-08" db="EMBL/GenBank/DDBJ databases">
        <title>Black Yeasts Isolated from many extreme environments.</title>
        <authorList>
            <person name="Coleine C."/>
            <person name="Stajich J.E."/>
            <person name="Selbmann L."/>
        </authorList>
    </citation>
    <scope>NUCLEOTIDE SEQUENCE [LARGE SCALE GENOMIC DNA]</scope>
    <source>
        <strain evidence="8 9">CCFEE 5885</strain>
    </source>
</reference>
<sequence length="638" mass="69967">MVADIIRDAPLGQLVRFVTRNKVFQYPEERDDWQCPHAEYSGNQPTKTISEASTTLPTPETEEEKPEFPVAPNDLSSAPTRPDAEGPFSAGPQTDIEASRNLSQIMSRPQITRARTQASLTEAYEDAVRQESVKAQPSRPLTPERTVDNRILVTWYTTDDQANPQNWSQGKKALVILQIYMYTLAIYIAGAIYTPAIPTLIEKFDISPTVASLGLSMYVLAYGLGALVFSPMSEIPVIGRNPPYMVTFFIFLVITVPLSLINNFAGFVVLRFFQGFFGSPALATGGASITDIYSLLQMPYFLTGWAGFATAGPALGPLISGFSVPVKGWHWSMWEVLWLGGPIFISLLITLPETSSPSILLQRAQRLRKRLIAQGKHTEAAQLVAQSEIDQSTMTIVDIARENLLRPFQINILDPAVAFTSVYIGLIYGIFYSFFECFPIVYGMGLPAPSETRGYGMNLGEQGLIFLSVAVGVGIAIAIYLWYLHFHANPALRAQLARGQLGPPETRLIPGLYASVLAPAALFLFAWTGFNSPTIHWIVPTLGIVLFVVAIFLVFQVVFIYLALTYPQYSASLFAMNDAVRSSVAAGSIHYSLPLFHNLGIGRGGSLLGGLMVVGVIGIYGLWIKGAWLRGKSRFAAK</sequence>
<dbReference type="SUPFAM" id="SSF103473">
    <property type="entry name" value="MFS general substrate transporter"/>
    <property type="match status" value="1"/>
</dbReference>
<evidence type="ECO:0000313" key="9">
    <source>
        <dbReference type="Proteomes" id="UP001345013"/>
    </source>
</evidence>
<feature type="transmembrane region" description="Helical" evidence="6">
    <location>
        <begin position="416"/>
        <end position="444"/>
    </location>
</feature>